<dbReference type="Proteomes" id="UP001596142">
    <property type="component" value="Unassembled WGS sequence"/>
</dbReference>
<dbReference type="CDD" id="cd01092">
    <property type="entry name" value="APP-like"/>
    <property type="match status" value="1"/>
</dbReference>
<keyword evidence="1" id="KW-0479">Metal-binding</keyword>
<accession>A0ABW0YTC7</accession>
<dbReference type="Gene3D" id="3.40.350.10">
    <property type="entry name" value="Creatinase/prolidase N-terminal domain"/>
    <property type="match status" value="1"/>
</dbReference>
<dbReference type="InterPro" id="IPR036005">
    <property type="entry name" value="Creatinase/aminopeptidase-like"/>
</dbReference>
<dbReference type="InterPro" id="IPR000587">
    <property type="entry name" value="Creatinase_N"/>
</dbReference>
<dbReference type="InterPro" id="IPR050659">
    <property type="entry name" value="Peptidase_M24B"/>
</dbReference>
<proteinExistence type="predicted"/>
<dbReference type="Pfam" id="PF01321">
    <property type="entry name" value="Creatinase_N"/>
    <property type="match status" value="1"/>
</dbReference>
<dbReference type="EMBL" id="JBHSOZ010000005">
    <property type="protein sequence ID" value="MFC5713329.1"/>
    <property type="molecule type" value="Genomic_DNA"/>
</dbReference>
<dbReference type="InterPro" id="IPR001131">
    <property type="entry name" value="Peptidase_M24B_aminopep-P_CS"/>
</dbReference>
<gene>
    <name evidence="5" type="ORF">ACFPU1_11075</name>
</gene>
<dbReference type="Gene3D" id="3.90.230.10">
    <property type="entry name" value="Creatinase/methionine aminopeptidase superfamily"/>
    <property type="match status" value="1"/>
</dbReference>
<dbReference type="SUPFAM" id="SSF53092">
    <property type="entry name" value="Creatinase/prolidase N-terminal domain"/>
    <property type="match status" value="1"/>
</dbReference>
<sequence>MKRLEKVRKGLQAQEIDGLLVTSAVNRRYLTGFTGTAGAVLISEKGAVFITDFRYTEQAQAQVKGYDIVEHKASMPEMIGEKANELGIKKLGFEKHQTTYQEYELYKSKVSRTLVPVSGIIEELRLNKNEEELNILAEAANIADAAFDHITTYIRPGVTEIEVSNELEFFMRKKGADSSSFDIIVASGERSALPHGVASEKKIQSGELVTLDFGAYYKGYCSDITRTVAVGEPDEELKKIYQTVYEAQLKAMEEIKPGMTGVEADSVAREHIKKNGFGDKFGHGLGHGLGMEVHEEPRLSPKGNKELTPGMVVTVEPGIYVAGLGGTRIEDDIVITENGNRSLTHSPKELIILGE</sequence>
<dbReference type="SUPFAM" id="SSF55920">
    <property type="entry name" value="Creatinase/aminopeptidase"/>
    <property type="match status" value="1"/>
</dbReference>
<dbReference type="PRINTS" id="PR00599">
    <property type="entry name" value="MAPEPTIDASE"/>
</dbReference>
<evidence type="ECO:0000259" key="4">
    <source>
        <dbReference type="Pfam" id="PF01321"/>
    </source>
</evidence>
<name>A0ABW0YTC7_9BACI</name>
<evidence type="ECO:0000256" key="2">
    <source>
        <dbReference type="ARBA" id="ARBA00022801"/>
    </source>
</evidence>
<feature type="domain" description="Creatinase N-terminal" evidence="4">
    <location>
        <begin position="3"/>
        <end position="126"/>
    </location>
</feature>
<dbReference type="PANTHER" id="PTHR46112">
    <property type="entry name" value="AMINOPEPTIDASE"/>
    <property type="match status" value="1"/>
</dbReference>
<dbReference type="RefSeq" id="WP_385941030.1">
    <property type="nucleotide sequence ID" value="NZ_JBHSOZ010000005.1"/>
</dbReference>
<organism evidence="5 6">
    <name type="scientific">Thalassorhabdus alkalitolerans</name>
    <dbReference type="NCBI Taxonomy" id="2282697"/>
    <lineage>
        <taxon>Bacteria</taxon>
        <taxon>Bacillati</taxon>
        <taxon>Bacillota</taxon>
        <taxon>Bacilli</taxon>
        <taxon>Bacillales</taxon>
        <taxon>Bacillaceae</taxon>
        <taxon>Thalassorhabdus</taxon>
    </lineage>
</organism>
<evidence type="ECO:0000256" key="1">
    <source>
        <dbReference type="ARBA" id="ARBA00022723"/>
    </source>
</evidence>
<comment type="caution">
    <text evidence="5">The sequence shown here is derived from an EMBL/GenBank/DDBJ whole genome shotgun (WGS) entry which is preliminary data.</text>
</comment>
<dbReference type="Pfam" id="PF00557">
    <property type="entry name" value="Peptidase_M24"/>
    <property type="match status" value="1"/>
</dbReference>
<dbReference type="InterPro" id="IPR000994">
    <property type="entry name" value="Pept_M24"/>
</dbReference>
<protein>
    <submittedName>
        <fullName evidence="5">M24 family metallopeptidase</fullName>
    </submittedName>
</protein>
<keyword evidence="6" id="KW-1185">Reference proteome</keyword>
<dbReference type="PROSITE" id="PS00491">
    <property type="entry name" value="PROLINE_PEPTIDASE"/>
    <property type="match status" value="1"/>
</dbReference>
<feature type="domain" description="Peptidase M24" evidence="3">
    <location>
        <begin position="136"/>
        <end position="337"/>
    </location>
</feature>
<evidence type="ECO:0000313" key="6">
    <source>
        <dbReference type="Proteomes" id="UP001596142"/>
    </source>
</evidence>
<dbReference type="InterPro" id="IPR001714">
    <property type="entry name" value="Pept_M24_MAP"/>
</dbReference>
<evidence type="ECO:0000313" key="5">
    <source>
        <dbReference type="EMBL" id="MFC5713329.1"/>
    </source>
</evidence>
<evidence type="ECO:0000259" key="3">
    <source>
        <dbReference type="Pfam" id="PF00557"/>
    </source>
</evidence>
<dbReference type="InterPro" id="IPR029149">
    <property type="entry name" value="Creatin/AminoP/Spt16_N"/>
</dbReference>
<keyword evidence="2" id="KW-0378">Hydrolase</keyword>
<reference evidence="6" key="1">
    <citation type="journal article" date="2019" name="Int. J. Syst. Evol. Microbiol.">
        <title>The Global Catalogue of Microorganisms (GCM) 10K type strain sequencing project: providing services to taxonomists for standard genome sequencing and annotation.</title>
        <authorList>
            <consortium name="The Broad Institute Genomics Platform"/>
            <consortium name="The Broad Institute Genome Sequencing Center for Infectious Disease"/>
            <person name="Wu L."/>
            <person name="Ma J."/>
        </authorList>
    </citation>
    <scope>NUCLEOTIDE SEQUENCE [LARGE SCALE GENOMIC DNA]</scope>
    <source>
        <strain evidence="6">CECT 7184</strain>
    </source>
</reference>
<dbReference type="PANTHER" id="PTHR46112:SF3">
    <property type="entry name" value="AMINOPEPTIDASE YPDF"/>
    <property type="match status" value="1"/>
</dbReference>